<dbReference type="Gene3D" id="6.10.340.10">
    <property type="match status" value="1"/>
</dbReference>
<evidence type="ECO:0000259" key="3">
    <source>
        <dbReference type="PROSITE" id="PS50885"/>
    </source>
</evidence>
<dbReference type="SMART" id="SM00304">
    <property type="entry name" value="HAMP"/>
    <property type="match status" value="1"/>
</dbReference>
<keyword evidence="5" id="KW-1185">Reference proteome</keyword>
<keyword evidence="2" id="KW-0812">Transmembrane</keyword>
<organism evidence="4 5">
    <name type="scientific">Nostoc linckia FACHB-391</name>
    <dbReference type="NCBI Taxonomy" id="2692906"/>
    <lineage>
        <taxon>Bacteria</taxon>
        <taxon>Bacillati</taxon>
        <taxon>Cyanobacteriota</taxon>
        <taxon>Cyanophyceae</taxon>
        <taxon>Nostocales</taxon>
        <taxon>Nostocaceae</taxon>
        <taxon>Nostoc</taxon>
    </lineage>
</organism>
<dbReference type="PANTHER" id="PTHR32089">
    <property type="entry name" value="METHYL-ACCEPTING CHEMOTAXIS PROTEIN MCPB"/>
    <property type="match status" value="1"/>
</dbReference>
<dbReference type="RefSeq" id="WP_190894120.1">
    <property type="nucleotide sequence ID" value="NZ_JACJTE010000034.1"/>
</dbReference>
<feature type="transmembrane region" description="Helical" evidence="2">
    <location>
        <begin position="241"/>
        <end position="263"/>
    </location>
</feature>
<comment type="caution">
    <text evidence="4">The sequence shown here is derived from an EMBL/GenBank/DDBJ whole genome shotgun (WGS) entry which is preliminary data.</text>
</comment>
<dbReference type="Proteomes" id="UP000604661">
    <property type="component" value="Unassembled WGS sequence"/>
</dbReference>
<name>A0ABR8F0P5_NOSLI</name>
<protein>
    <submittedName>
        <fullName evidence="4">HAMP domain-containing protein</fullName>
    </submittedName>
</protein>
<evidence type="ECO:0000256" key="2">
    <source>
        <dbReference type="SAM" id="Phobius"/>
    </source>
</evidence>
<evidence type="ECO:0000313" key="4">
    <source>
        <dbReference type="EMBL" id="MBD2563697.1"/>
    </source>
</evidence>
<evidence type="ECO:0000256" key="1">
    <source>
        <dbReference type="SAM" id="Coils"/>
    </source>
</evidence>
<feature type="domain" description="HAMP" evidence="3">
    <location>
        <begin position="266"/>
        <end position="319"/>
    </location>
</feature>
<proteinExistence type="predicted"/>
<evidence type="ECO:0000313" key="5">
    <source>
        <dbReference type="Proteomes" id="UP000604661"/>
    </source>
</evidence>
<accession>A0ABR8F0P5</accession>
<gene>
    <name evidence="4" type="ORF">H6G95_24415</name>
</gene>
<keyword evidence="2" id="KW-1133">Transmembrane helix</keyword>
<keyword evidence="1" id="KW-0175">Coiled coil</keyword>
<dbReference type="EMBL" id="JACJTE010000034">
    <property type="protein sequence ID" value="MBD2563697.1"/>
    <property type="molecule type" value="Genomic_DNA"/>
</dbReference>
<sequence length="379" mass="43352">MKQYSKFGKLTSKQSNSRLQLSNNLATHTSISRHWFSYLKVGQKIGIGYALLVSIAVLGTTMGFVIADHYKQKAQKREDAAFEELYQASQLKTSVFYVRTTQHQLILYMDRPKLWEKNYTQLIEHVAEARQLWFELTANYTINKPTVYGSISGQKAVYPLLQNYKGFSAYLQRTEAFFRDNNPNKLSPSQIKTAQSQLFNFMHGSSVFLMDDFLNDITSLVQITAEEYQQAKQELQTAEKLRLYIIIGSLSLSIAIATLLAIYTSRAIARPIQAVTHIAQQVTEESNFDLQAPVTTNDEVGILATSLNRLIQEVQQLIKAQKDANEQLEVYSQVLEKKVRERTRELDEKNQRLELALAELRSTQAQLVENEQGEGQRKH</sequence>
<dbReference type="Pfam" id="PF00672">
    <property type="entry name" value="HAMP"/>
    <property type="match status" value="1"/>
</dbReference>
<dbReference type="SUPFAM" id="SSF158472">
    <property type="entry name" value="HAMP domain-like"/>
    <property type="match status" value="1"/>
</dbReference>
<feature type="transmembrane region" description="Helical" evidence="2">
    <location>
        <begin position="45"/>
        <end position="67"/>
    </location>
</feature>
<reference evidence="4 5" key="1">
    <citation type="journal article" date="2020" name="ISME J.">
        <title>Comparative genomics reveals insights into cyanobacterial evolution and habitat adaptation.</title>
        <authorList>
            <person name="Chen M.Y."/>
            <person name="Teng W.K."/>
            <person name="Zhao L."/>
            <person name="Hu C.X."/>
            <person name="Zhou Y.K."/>
            <person name="Han B.P."/>
            <person name="Song L.R."/>
            <person name="Shu W.S."/>
        </authorList>
    </citation>
    <scope>NUCLEOTIDE SEQUENCE [LARGE SCALE GENOMIC DNA]</scope>
    <source>
        <strain evidence="4 5">FACHB-391</strain>
    </source>
</reference>
<keyword evidence="2" id="KW-0472">Membrane</keyword>
<dbReference type="InterPro" id="IPR003660">
    <property type="entry name" value="HAMP_dom"/>
</dbReference>
<feature type="coiled-coil region" evidence="1">
    <location>
        <begin position="304"/>
        <end position="370"/>
    </location>
</feature>
<dbReference type="PANTHER" id="PTHR32089:SF112">
    <property type="entry name" value="LYSOZYME-LIKE PROTEIN-RELATED"/>
    <property type="match status" value="1"/>
</dbReference>
<dbReference type="CDD" id="cd06225">
    <property type="entry name" value="HAMP"/>
    <property type="match status" value="1"/>
</dbReference>
<dbReference type="PROSITE" id="PS50885">
    <property type="entry name" value="HAMP"/>
    <property type="match status" value="1"/>
</dbReference>
<feature type="coiled-coil region" evidence="1">
    <location>
        <begin position="214"/>
        <end position="241"/>
    </location>
</feature>